<accession>A0A413VUI7</accession>
<evidence type="ECO:0000313" key="1">
    <source>
        <dbReference type="EMBL" id="RHB37198.1"/>
    </source>
</evidence>
<protein>
    <recommendedName>
        <fullName evidence="3">Lipocalin-like domain-containing protein</fullName>
    </recommendedName>
</protein>
<gene>
    <name evidence="1" type="ORF">DW888_06010</name>
</gene>
<name>A0A413VUI7_9BACE</name>
<sequence length="137" mass="16018">MKQKKLFNIISISLFFLLNGCSNPKPTFQDFIGTWVSEDGGEIILRDDSTCILKNIPAQYVNRYTDTDFFSNTGKWNLEKNDLGYDGYNIRIGHERLLYIIFYVSGEGLFNNTPPWYLFQYIGDPDELNLYKFTKLK</sequence>
<dbReference type="AlphaFoldDB" id="A0A413VUI7"/>
<evidence type="ECO:0000313" key="2">
    <source>
        <dbReference type="Proteomes" id="UP000284379"/>
    </source>
</evidence>
<dbReference type="EMBL" id="QSGO01000003">
    <property type="protein sequence ID" value="RHB37198.1"/>
    <property type="molecule type" value="Genomic_DNA"/>
</dbReference>
<dbReference type="RefSeq" id="WP_122201124.1">
    <property type="nucleotide sequence ID" value="NZ_CABJFV010000003.1"/>
</dbReference>
<reference evidence="1 2" key="1">
    <citation type="submission" date="2018-08" db="EMBL/GenBank/DDBJ databases">
        <title>A genome reference for cultivated species of the human gut microbiota.</title>
        <authorList>
            <person name="Zou Y."/>
            <person name="Xue W."/>
            <person name="Luo G."/>
        </authorList>
    </citation>
    <scope>NUCLEOTIDE SEQUENCE [LARGE SCALE GENOMIC DNA]</scope>
    <source>
        <strain evidence="1 2">AM40-30BH</strain>
    </source>
</reference>
<evidence type="ECO:0008006" key="3">
    <source>
        <dbReference type="Google" id="ProtNLM"/>
    </source>
</evidence>
<dbReference type="Proteomes" id="UP000284379">
    <property type="component" value="Unassembled WGS sequence"/>
</dbReference>
<proteinExistence type="predicted"/>
<comment type="caution">
    <text evidence="1">The sequence shown here is derived from an EMBL/GenBank/DDBJ whole genome shotgun (WGS) entry which is preliminary data.</text>
</comment>
<organism evidence="1 2">
    <name type="scientific">Bacteroides nordii</name>
    <dbReference type="NCBI Taxonomy" id="291645"/>
    <lineage>
        <taxon>Bacteria</taxon>
        <taxon>Pseudomonadati</taxon>
        <taxon>Bacteroidota</taxon>
        <taxon>Bacteroidia</taxon>
        <taxon>Bacteroidales</taxon>
        <taxon>Bacteroidaceae</taxon>
        <taxon>Bacteroides</taxon>
    </lineage>
</organism>